<comment type="caution">
    <text evidence="1">The sequence shown here is derived from an EMBL/GenBank/DDBJ whole genome shotgun (WGS) entry which is preliminary data.</text>
</comment>
<proteinExistence type="predicted"/>
<organism evidence="1 2">
    <name type="scientific">Parashewanella spongiae</name>
    <dbReference type="NCBI Taxonomy" id="342950"/>
    <lineage>
        <taxon>Bacteria</taxon>
        <taxon>Pseudomonadati</taxon>
        <taxon>Pseudomonadota</taxon>
        <taxon>Gammaproteobacteria</taxon>
        <taxon>Alteromonadales</taxon>
        <taxon>Shewanellaceae</taxon>
        <taxon>Parashewanella</taxon>
    </lineage>
</organism>
<reference evidence="1 2" key="1">
    <citation type="submission" date="2018-09" db="EMBL/GenBank/DDBJ databases">
        <title>Phylogeny of the Shewanellaceae, and recommendation for two new genera, Pseudoshewanella and Parashewanella.</title>
        <authorList>
            <person name="Wang G."/>
        </authorList>
    </citation>
    <scope>NUCLEOTIDE SEQUENCE [LARGE SCALE GENOMIC DNA]</scope>
    <source>
        <strain evidence="1 2">KCTC 22492</strain>
    </source>
</reference>
<keyword evidence="2" id="KW-1185">Reference proteome</keyword>
<sequence length="81" mass="9253">MRWLVGKGGAEIKLFLLVLTQRKQTSTARRVMLISALKLLKIACHSSQLRLDLQINNRTEDKALNLINGERNDLYHSKGNH</sequence>
<protein>
    <submittedName>
        <fullName evidence="1">Uncharacterized protein</fullName>
    </submittedName>
</protein>
<name>A0A3A6UA76_9GAMM</name>
<accession>A0A3A6UA76</accession>
<dbReference type="Proteomes" id="UP000273022">
    <property type="component" value="Unassembled WGS sequence"/>
</dbReference>
<gene>
    <name evidence="1" type="ORF">D5R81_05185</name>
</gene>
<evidence type="ECO:0000313" key="1">
    <source>
        <dbReference type="EMBL" id="RJY18429.1"/>
    </source>
</evidence>
<dbReference type="EMBL" id="QYYH01000022">
    <property type="protein sequence ID" value="RJY18429.1"/>
    <property type="molecule type" value="Genomic_DNA"/>
</dbReference>
<evidence type="ECO:0000313" key="2">
    <source>
        <dbReference type="Proteomes" id="UP000273022"/>
    </source>
</evidence>
<dbReference type="AlphaFoldDB" id="A0A3A6UA76"/>